<evidence type="ECO:0000256" key="8">
    <source>
        <dbReference type="ARBA" id="ARBA00023004"/>
    </source>
</evidence>
<dbReference type="Pfam" id="PF07715">
    <property type="entry name" value="Plug"/>
    <property type="match status" value="1"/>
</dbReference>
<protein>
    <submittedName>
        <fullName evidence="17">TonB-dependent siderophore receptor</fullName>
    </submittedName>
</protein>
<keyword evidence="9" id="KW-0406">Ion transport</keyword>
<dbReference type="PANTHER" id="PTHR32552">
    <property type="entry name" value="FERRICHROME IRON RECEPTOR-RELATED"/>
    <property type="match status" value="1"/>
</dbReference>
<keyword evidence="13 14" id="KW-0998">Cell outer membrane</keyword>
<keyword evidence="10 15" id="KW-0798">TonB box</keyword>
<dbReference type="Gene3D" id="3.55.50.30">
    <property type="match status" value="1"/>
</dbReference>
<evidence type="ECO:0000259" key="16">
    <source>
        <dbReference type="SMART" id="SM00965"/>
    </source>
</evidence>
<organism evidence="17 18">
    <name type="scientific">Paraburkholderia edwinii</name>
    <dbReference type="NCBI Taxonomy" id="2861782"/>
    <lineage>
        <taxon>Bacteria</taxon>
        <taxon>Pseudomonadati</taxon>
        <taxon>Pseudomonadota</taxon>
        <taxon>Betaproteobacteria</taxon>
        <taxon>Burkholderiales</taxon>
        <taxon>Burkholderiaceae</taxon>
        <taxon>Paraburkholderia</taxon>
    </lineage>
</organism>
<gene>
    <name evidence="17" type="ORF">KZJ38_33180</name>
</gene>
<keyword evidence="8" id="KW-0408">Iron</keyword>
<dbReference type="InterPro" id="IPR039426">
    <property type="entry name" value="TonB-dep_rcpt-like"/>
</dbReference>
<dbReference type="SMART" id="SM00965">
    <property type="entry name" value="STN"/>
    <property type="match status" value="1"/>
</dbReference>
<accession>A0ABX8UX67</accession>
<feature type="domain" description="Secretin/TonB short N-terminal" evidence="16">
    <location>
        <begin position="94"/>
        <end position="145"/>
    </location>
</feature>
<keyword evidence="3 14" id="KW-0813">Transport</keyword>
<name>A0ABX8UX67_9BURK</name>
<sequence length="838" mass="91324">MPSRRALRSSSISLFQRGARGRRFKSLPAGAAALALRGIPAGLAFAGIAIVPTTFAADAPNAVAATAAASKKPYTVPAGALGAALSDFASQAGVGVQIDTRLVEGVRTPGLNGTYTVSEGFAALLSGTNLEASESSAGVFLVRQRPASDNGVPEGAVLPTVKVSARNAPINPYGPTVGYVASTTTTAMKTDTPILETPQSVSVITREQMTQQDAQTLNAAVRYTAGVTPETRGGTATRYDLLTIRGFTADTYWNGLKLLQNGQYAVPQLDPYLMERIEVLKGPVSVLYGQAAAGGVLDQESKLPSREPLHDVGIEFGNYGHKQATFDFSGPFDQDGRYLYRLTALARSEDGQINTTRNERIAIAPSFTWRPDKDTSLTLLGLFQRDPRSTSYGSVPPEGSALFNPYGKLPIDFYDGDTGFERFSRTQESIGYQFAHNFNPDWTVRSNARYFHISQDYASVYSNGLESDFRTLDRGAISSQEQLNTFEIDNQLQGKFSTGPVHHTLLTGFDYQHIGSSWNMGFGAAPTLDILNPDYQQPIGPLDTALTRVRLNQYGLYAQDQMRYGPVILTLSGREDWTNTTTTNASDNSQIQQSARAFTKRAGLTYVFDNGIAPYVSYTESFSPQTGTDAGGKPFDPERAHQYEVGVKFQPNNYDALLTIAWFDLTRNNLLTPDANNPAFQAETGEARSRGVEVEAKASLSDSLNVTASYTYLDTKYIKDNSGLEGKYFAAVPQNQASAWAYYTQRRGPLAGLSAGAGVRYTGQTYSYDNSYKLSSFLLVDATLRYDLGRALPQLKGTEVYVNAQNLLNKHYVASCIYTTWCYFGYGRQVFAGANYHW</sequence>
<evidence type="ECO:0000256" key="15">
    <source>
        <dbReference type="RuleBase" id="RU003357"/>
    </source>
</evidence>
<evidence type="ECO:0000313" key="18">
    <source>
        <dbReference type="Proteomes" id="UP000826462"/>
    </source>
</evidence>
<comment type="subcellular location">
    <subcellularLocation>
        <location evidence="1 14">Cell outer membrane</location>
        <topology evidence="1 14">Multi-pass membrane protein</topology>
    </subcellularLocation>
</comment>
<keyword evidence="4 14" id="KW-1134">Transmembrane beta strand</keyword>
<dbReference type="Proteomes" id="UP000826462">
    <property type="component" value="Chromosome 2"/>
</dbReference>
<evidence type="ECO:0000256" key="2">
    <source>
        <dbReference type="ARBA" id="ARBA00009810"/>
    </source>
</evidence>
<dbReference type="Gene3D" id="2.40.170.20">
    <property type="entry name" value="TonB-dependent receptor, beta-barrel domain"/>
    <property type="match status" value="1"/>
</dbReference>
<dbReference type="SUPFAM" id="SSF56935">
    <property type="entry name" value="Porins"/>
    <property type="match status" value="1"/>
</dbReference>
<evidence type="ECO:0000256" key="9">
    <source>
        <dbReference type="ARBA" id="ARBA00023065"/>
    </source>
</evidence>
<evidence type="ECO:0000256" key="6">
    <source>
        <dbReference type="ARBA" id="ARBA00022692"/>
    </source>
</evidence>
<dbReference type="Pfam" id="PF07660">
    <property type="entry name" value="STN"/>
    <property type="match status" value="1"/>
</dbReference>
<dbReference type="CDD" id="cd01347">
    <property type="entry name" value="ligand_gated_channel"/>
    <property type="match status" value="1"/>
</dbReference>
<dbReference type="RefSeq" id="WP_219801254.1">
    <property type="nucleotide sequence ID" value="NZ_CP080096.1"/>
</dbReference>
<dbReference type="InterPro" id="IPR037066">
    <property type="entry name" value="Plug_dom_sf"/>
</dbReference>
<evidence type="ECO:0000256" key="14">
    <source>
        <dbReference type="PROSITE-ProRule" id="PRU01360"/>
    </source>
</evidence>
<proteinExistence type="inferred from homology"/>
<keyword evidence="12 17" id="KW-0675">Receptor</keyword>
<dbReference type="InterPro" id="IPR000531">
    <property type="entry name" value="Beta-barrel_TonB"/>
</dbReference>
<dbReference type="InterPro" id="IPR010105">
    <property type="entry name" value="TonB_sidphr_rcpt"/>
</dbReference>
<evidence type="ECO:0000256" key="12">
    <source>
        <dbReference type="ARBA" id="ARBA00023170"/>
    </source>
</evidence>
<dbReference type="InterPro" id="IPR011662">
    <property type="entry name" value="Secretin/TonB_short_N"/>
</dbReference>
<keyword evidence="11 14" id="KW-0472">Membrane</keyword>
<dbReference type="Gene3D" id="2.170.130.10">
    <property type="entry name" value="TonB-dependent receptor, plug domain"/>
    <property type="match status" value="1"/>
</dbReference>
<dbReference type="PROSITE" id="PS52016">
    <property type="entry name" value="TONB_DEPENDENT_REC_3"/>
    <property type="match status" value="1"/>
</dbReference>
<comment type="similarity">
    <text evidence="2 14 15">Belongs to the TonB-dependent receptor family.</text>
</comment>
<keyword evidence="7" id="KW-0732">Signal</keyword>
<keyword evidence="6 14" id="KW-0812">Transmembrane</keyword>
<evidence type="ECO:0000256" key="4">
    <source>
        <dbReference type="ARBA" id="ARBA00022452"/>
    </source>
</evidence>
<evidence type="ECO:0000256" key="11">
    <source>
        <dbReference type="ARBA" id="ARBA00023136"/>
    </source>
</evidence>
<evidence type="ECO:0000256" key="3">
    <source>
        <dbReference type="ARBA" id="ARBA00022448"/>
    </source>
</evidence>
<dbReference type="EMBL" id="CP080096">
    <property type="protein sequence ID" value="QYD71825.1"/>
    <property type="molecule type" value="Genomic_DNA"/>
</dbReference>
<evidence type="ECO:0000313" key="17">
    <source>
        <dbReference type="EMBL" id="QYD71825.1"/>
    </source>
</evidence>
<dbReference type="NCBIfam" id="TIGR01783">
    <property type="entry name" value="TonB-siderophor"/>
    <property type="match status" value="1"/>
</dbReference>
<dbReference type="PANTHER" id="PTHR32552:SF68">
    <property type="entry name" value="FERRICHROME OUTER MEMBRANE TRANSPORTER_PHAGE RECEPTOR"/>
    <property type="match status" value="1"/>
</dbReference>
<evidence type="ECO:0000256" key="13">
    <source>
        <dbReference type="ARBA" id="ARBA00023237"/>
    </source>
</evidence>
<evidence type="ECO:0000256" key="5">
    <source>
        <dbReference type="ARBA" id="ARBA00022496"/>
    </source>
</evidence>
<evidence type="ECO:0000256" key="1">
    <source>
        <dbReference type="ARBA" id="ARBA00004571"/>
    </source>
</evidence>
<dbReference type="InterPro" id="IPR036942">
    <property type="entry name" value="Beta-barrel_TonB_sf"/>
</dbReference>
<reference evidence="17 18" key="1">
    <citation type="submission" date="2021-07" db="EMBL/GenBank/DDBJ databases">
        <title>Paraburkholderia edwinii protects Aspergillus sp. from phenazines by acting as a toxin sponge.</title>
        <authorList>
            <person name="Dahlstrom K.M."/>
            <person name="Newman D.K."/>
        </authorList>
    </citation>
    <scope>NUCLEOTIDE SEQUENCE [LARGE SCALE GENOMIC DNA]</scope>
    <source>
        <strain evidence="17 18">Pe01</strain>
    </source>
</reference>
<keyword evidence="18" id="KW-1185">Reference proteome</keyword>
<evidence type="ECO:0000256" key="7">
    <source>
        <dbReference type="ARBA" id="ARBA00022729"/>
    </source>
</evidence>
<evidence type="ECO:0000256" key="10">
    <source>
        <dbReference type="ARBA" id="ARBA00023077"/>
    </source>
</evidence>
<keyword evidence="5" id="KW-0410">Iron transport</keyword>
<dbReference type="Pfam" id="PF00593">
    <property type="entry name" value="TonB_dep_Rec_b-barrel"/>
    <property type="match status" value="1"/>
</dbReference>
<dbReference type="InterPro" id="IPR012910">
    <property type="entry name" value="Plug_dom"/>
</dbReference>